<dbReference type="Pfam" id="PF00596">
    <property type="entry name" value="Aldolase_II"/>
    <property type="match status" value="1"/>
</dbReference>
<dbReference type="GO" id="GO:0016832">
    <property type="term" value="F:aldehyde-lyase activity"/>
    <property type="evidence" value="ECO:0007669"/>
    <property type="project" value="TreeGrafter"/>
</dbReference>
<evidence type="ECO:0000259" key="3">
    <source>
        <dbReference type="SMART" id="SM01007"/>
    </source>
</evidence>
<gene>
    <name evidence="4" type="ORF">ENM84_07475</name>
</gene>
<dbReference type="Gene3D" id="3.40.225.10">
    <property type="entry name" value="Class II aldolase/adducin N-terminal domain"/>
    <property type="match status" value="1"/>
</dbReference>
<protein>
    <submittedName>
        <fullName evidence="4">Class II aldolase/adducin family protein</fullName>
    </submittedName>
</protein>
<evidence type="ECO:0000256" key="2">
    <source>
        <dbReference type="ARBA" id="ARBA00023239"/>
    </source>
</evidence>
<feature type="domain" description="Class II aldolase/adducin N-terminal" evidence="3">
    <location>
        <begin position="14"/>
        <end position="191"/>
    </location>
</feature>
<keyword evidence="2" id="KW-0456">Lyase</keyword>
<name>A0A7C5XNI4_9CREN</name>
<evidence type="ECO:0000256" key="1">
    <source>
        <dbReference type="ARBA" id="ARBA00022723"/>
    </source>
</evidence>
<dbReference type="InterPro" id="IPR050197">
    <property type="entry name" value="Aldolase_class_II_sugar_metab"/>
</dbReference>
<dbReference type="SUPFAM" id="SSF53639">
    <property type="entry name" value="AraD/HMP-PK domain-like"/>
    <property type="match status" value="1"/>
</dbReference>
<comment type="caution">
    <text evidence="4">The sequence shown here is derived from an EMBL/GenBank/DDBJ whole genome shotgun (WGS) entry which is preliminary data.</text>
</comment>
<dbReference type="InterPro" id="IPR036409">
    <property type="entry name" value="Aldolase_II/adducin_N_sf"/>
</dbReference>
<evidence type="ECO:0000313" key="4">
    <source>
        <dbReference type="EMBL" id="HHP82488.1"/>
    </source>
</evidence>
<dbReference type="UniPathway" id="UPA00071"/>
<dbReference type="PANTHER" id="PTHR22789:SF0">
    <property type="entry name" value="3-OXO-TETRONATE 4-PHOSPHATE DECARBOXYLASE-RELATED"/>
    <property type="match status" value="1"/>
</dbReference>
<dbReference type="AlphaFoldDB" id="A0A7C5XNI4"/>
<proteinExistence type="predicted"/>
<keyword evidence="1" id="KW-0479">Metal-binding</keyword>
<sequence length="218" mass="23851">MSEGFEIPEEQIKNDICKVMRNLFNRGLVSALGGNVSARVPNSKEFWITPSGIFKGELTPDDLIKLDLDGNFIEGFGRPSIEWPLHAAIYRVRADVNAVVHTHNPVTLGLALAGIGIKPITVEAVMVLRRIEIVPFAFPGTDQLAKLVAEKASLGTRALILQNHGVIAMGANLYEAEAVAETLEEVAMAQFVSMALGKEPPVIPEREVELYYKLYKLG</sequence>
<dbReference type="SMART" id="SM01007">
    <property type="entry name" value="Aldolase_II"/>
    <property type="match status" value="1"/>
</dbReference>
<accession>A0A7C5XNI4</accession>
<reference evidence="4" key="1">
    <citation type="journal article" date="2020" name="mSystems">
        <title>Genome- and Community-Level Interaction Insights into Carbon Utilization and Element Cycling Functions of Hydrothermarchaeota in Hydrothermal Sediment.</title>
        <authorList>
            <person name="Zhou Z."/>
            <person name="Liu Y."/>
            <person name="Xu W."/>
            <person name="Pan J."/>
            <person name="Luo Z.H."/>
            <person name="Li M."/>
        </authorList>
    </citation>
    <scope>NUCLEOTIDE SEQUENCE [LARGE SCALE GENOMIC DNA]</scope>
    <source>
        <strain evidence="4">SpSt-1121</strain>
    </source>
</reference>
<dbReference type="GO" id="GO:0046872">
    <property type="term" value="F:metal ion binding"/>
    <property type="evidence" value="ECO:0007669"/>
    <property type="project" value="UniProtKB-KW"/>
</dbReference>
<dbReference type="EMBL" id="DRZI01000321">
    <property type="protein sequence ID" value="HHP82488.1"/>
    <property type="molecule type" value="Genomic_DNA"/>
</dbReference>
<organism evidence="4">
    <name type="scientific">Ignisphaera aggregans</name>
    <dbReference type="NCBI Taxonomy" id="334771"/>
    <lineage>
        <taxon>Archaea</taxon>
        <taxon>Thermoproteota</taxon>
        <taxon>Thermoprotei</taxon>
        <taxon>Desulfurococcales</taxon>
        <taxon>Desulfurococcaceae</taxon>
        <taxon>Ignisphaera</taxon>
    </lineage>
</organism>
<dbReference type="InterPro" id="IPR001303">
    <property type="entry name" value="Aldolase_II/adducin_N"/>
</dbReference>
<dbReference type="GO" id="GO:0005829">
    <property type="term" value="C:cytosol"/>
    <property type="evidence" value="ECO:0007669"/>
    <property type="project" value="TreeGrafter"/>
</dbReference>
<dbReference type="GO" id="GO:0019323">
    <property type="term" value="P:pentose catabolic process"/>
    <property type="evidence" value="ECO:0007669"/>
    <property type="project" value="TreeGrafter"/>
</dbReference>
<dbReference type="PANTHER" id="PTHR22789">
    <property type="entry name" value="FUCULOSE PHOSPHATE ALDOLASE"/>
    <property type="match status" value="1"/>
</dbReference>